<comment type="caution">
    <text evidence="1">The sequence shown here is derived from an EMBL/GenBank/DDBJ whole genome shotgun (WGS) entry which is preliminary data.</text>
</comment>
<protein>
    <submittedName>
        <fullName evidence="1">Uncharacterized protein</fullName>
    </submittedName>
</protein>
<dbReference type="Proteomes" id="UP001224775">
    <property type="component" value="Unassembled WGS sequence"/>
</dbReference>
<sequence>MAAEIAREIIAQSKGGSKFAFSFFYTNRDCNLLIFSSTCASNERAVYYVHTANGDRMYEIRCNDVSSAATLVEGLLEKKIRSLMNSRLSFFDWSKTYMKLVFYEGGVVGAEFLRYHFPISDQRDFICQNLAFLNNIDVIEK</sequence>
<evidence type="ECO:0000313" key="1">
    <source>
        <dbReference type="EMBL" id="KAK1742338.1"/>
    </source>
</evidence>
<organism evidence="1 2">
    <name type="scientific">Skeletonema marinoi</name>
    <dbReference type="NCBI Taxonomy" id="267567"/>
    <lineage>
        <taxon>Eukaryota</taxon>
        <taxon>Sar</taxon>
        <taxon>Stramenopiles</taxon>
        <taxon>Ochrophyta</taxon>
        <taxon>Bacillariophyta</taxon>
        <taxon>Coscinodiscophyceae</taxon>
        <taxon>Thalassiosirophycidae</taxon>
        <taxon>Thalassiosirales</taxon>
        <taxon>Skeletonemataceae</taxon>
        <taxon>Skeletonema</taxon>
        <taxon>Skeletonema marinoi-dohrnii complex</taxon>
    </lineage>
</organism>
<reference evidence="1" key="1">
    <citation type="submission" date="2023-06" db="EMBL/GenBank/DDBJ databases">
        <title>Survivors Of The Sea: Transcriptome response of Skeletonema marinoi to long-term dormancy.</title>
        <authorList>
            <person name="Pinder M.I.M."/>
            <person name="Kourtchenko O."/>
            <person name="Robertson E.K."/>
            <person name="Larsson T."/>
            <person name="Maumus F."/>
            <person name="Osuna-Cruz C.M."/>
            <person name="Vancaester E."/>
            <person name="Stenow R."/>
            <person name="Vandepoele K."/>
            <person name="Ploug H."/>
            <person name="Bruchert V."/>
            <person name="Godhe A."/>
            <person name="Topel M."/>
        </authorList>
    </citation>
    <scope>NUCLEOTIDE SEQUENCE</scope>
    <source>
        <strain evidence="1">R05AC</strain>
    </source>
</reference>
<dbReference type="AlphaFoldDB" id="A0AAD8YAT7"/>
<evidence type="ECO:0000313" key="2">
    <source>
        <dbReference type="Proteomes" id="UP001224775"/>
    </source>
</evidence>
<proteinExistence type="predicted"/>
<dbReference type="EMBL" id="JATAAI010000011">
    <property type="protein sequence ID" value="KAK1742338.1"/>
    <property type="molecule type" value="Genomic_DNA"/>
</dbReference>
<name>A0AAD8YAT7_9STRA</name>
<accession>A0AAD8YAT7</accession>
<gene>
    <name evidence="1" type="ORF">QTG54_006903</name>
</gene>
<keyword evidence="2" id="KW-1185">Reference proteome</keyword>